<evidence type="ECO:0000313" key="2">
    <source>
        <dbReference type="EMBL" id="EET03647.1"/>
    </source>
</evidence>
<dbReference type="AlphaFoldDB" id="A0A0E1W1V9"/>
<gene>
    <name evidence="2" type="ORF">BURPS1710A_A2112</name>
</gene>
<dbReference type="EMBL" id="CM000833">
    <property type="protein sequence ID" value="EET03647.1"/>
    <property type="molecule type" value="Genomic_DNA"/>
</dbReference>
<sequence length="85" mass="9971">MLTQQAYDLMPRVKITDLLFEVDQRTNFTPHFTHLKSDAEPPDRTLLLTGDYVWHANKRVAKGRFRPLRHRKSAGPPWRTKKSVS</sequence>
<dbReference type="RefSeq" id="WP_004529316.1">
    <property type="nucleotide sequence ID" value="NZ_CM000833.1"/>
</dbReference>
<dbReference type="HOGENOM" id="CLU_2647576_0_0_4"/>
<dbReference type="Proteomes" id="UP000001812">
    <property type="component" value="Chromosome II"/>
</dbReference>
<name>A0A0E1W1V9_BURPE</name>
<reference evidence="2" key="1">
    <citation type="submission" date="2009-05" db="EMBL/GenBank/DDBJ databases">
        <authorList>
            <person name="Harkins D.M."/>
            <person name="DeShazer D."/>
            <person name="Woods D.E."/>
            <person name="Brinkac L.M."/>
            <person name="Brown K.A."/>
            <person name="Hung G.C."/>
            <person name="Tuanyok A."/>
            <person name="Zhang B."/>
            <person name="Nierman W.C."/>
        </authorList>
    </citation>
    <scope>NUCLEOTIDE SEQUENCE [LARGE SCALE GENOMIC DNA]</scope>
    <source>
        <strain evidence="2">1710a</strain>
    </source>
</reference>
<proteinExistence type="predicted"/>
<protein>
    <submittedName>
        <fullName evidence="2">Transposase</fullName>
    </submittedName>
</protein>
<accession>A0A0E1W1V9</accession>
<organism evidence="2">
    <name type="scientific">Burkholderia pseudomallei 1710a</name>
    <dbReference type="NCBI Taxonomy" id="320371"/>
    <lineage>
        <taxon>Bacteria</taxon>
        <taxon>Pseudomonadati</taxon>
        <taxon>Pseudomonadota</taxon>
        <taxon>Betaproteobacteria</taxon>
        <taxon>Burkholderiales</taxon>
        <taxon>Burkholderiaceae</taxon>
        <taxon>Burkholderia</taxon>
        <taxon>pseudomallei group</taxon>
    </lineage>
</organism>
<evidence type="ECO:0000256" key="1">
    <source>
        <dbReference type="SAM" id="MobiDB-lite"/>
    </source>
</evidence>
<feature type="region of interest" description="Disordered" evidence="1">
    <location>
        <begin position="66"/>
        <end position="85"/>
    </location>
</feature>